<comment type="caution">
    <text evidence="1">The sequence shown here is derived from an EMBL/GenBank/DDBJ whole genome shotgun (WGS) entry which is preliminary data.</text>
</comment>
<gene>
    <name evidence="1" type="ORF">I4J89_17240</name>
</gene>
<name>A0A931C4D4_9ACTN</name>
<evidence type="ECO:0000313" key="1">
    <source>
        <dbReference type="EMBL" id="MBG0563195.1"/>
    </source>
</evidence>
<accession>A0A931C4D4</accession>
<organism evidence="1 2">
    <name type="scientific">Actinoplanes aureus</name>
    <dbReference type="NCBI Taxonomy" id="2792083"/>
    <lineage>
        <taxon>Bacteria</taxon>
        <taxon>Bacillati</taxon>
        <taxon>Actinomycetota</taxon>
        <taxon>Actinomycetes</taxon>
        <taxon>Micromonosporales</taxon>
        <taxon>Micromonosporaceae</taxon>
        <taxon>Actinoplanes</taxon>
    </lineage>
</organism>
<sequence>MPDFATSVDRLLNLVHHWVETRWSAPSGTGTRAEMVHTLVQQLADLGAEAEQRPSRPVPRLHHMVLPDQLRVMADDLVAASPSADLLSRATAEVERVREALS</sequence>
<proteinExistence type="predicted"/>
<dbReference type="EMBL" id="JADQTO010000007">
    <property type="protein sequence ID" value="MBG0563195.1"/>
    <property type="molecule type" value="Genomic_DNA"/>
</dbReference>
<evidence type="ECO:0000313" key="2">
    <source>
        <dbReference type="Proteomes" id="UP000598146"/>
    </source>
</evidence>
<reference evidence="1" key="1">
    <citation type="submission" date="2020-11" db="EMBL/GenBank/DDBJ databases">
        <title>Isolation and identification of active actinomycetes.</title>
        <authorList>
            <person name="Sun X."/>
        </authorList>
    </citation>
    <scope>NUCLEOTIDE SEQUENCE</scope>
    <source>
        <strain evidence="1">NEAU-A11</strain>
    </source>
</reference>
<keyword evidence="2" id="KW-1185">Reference proteome</keyword>
<dbReference type="Proteomes" id="UP000598146">
    <property type="component" value="Unassembled WGS sequence"/>
</dbReference>
<dbReference type="RefSeq" id="WP_196414992.1">
    <property type="nucleotide sequence ID" value="NZ_JADQTO010000007.1"/>
</dbReference>
<dbReference type="AlphaFoldDB" id="A0A931C4D4"/>
<protein>
    <submittedName>
        <fullName evidence="1">Uncharacterized protein</fullName>
    </submittedName>
</protein>